<proteinExistence type="predicted"/>
<dbReference type="Gene3D" id="6.20.120.50">
    <property type="match status" value="1"/>
</dbReference>
<keyword evidence="2" id="KW-1185">Reference proteome</keyword>
<evidence type="ECO:0000313" key="2">
    <source>
        <dbReference type="Proteomes" id="UP000829708"/>
    </source>
</evidence>
<protein>
    <submittedName>
        <fullName evidence="1">DUF3006 domain-containing protein</fullName>
    </submittedName>
</protein>
<reference evidence="2" key="1">
    <citation type="journal article" date="2024" name="J Bioinform Genom">
        <title>Complete genome sequence of the type strain bacterium Sphaerochaeta associata GLS2t (VKM B-2742)t.</title>
        <authorList>
            <person name="Troshina O.Y."/>
            <person name="Tepeeva A.N."/>
            <person name="Arzamasceva V.O."/>
            <person name="Whitman W.B."/>
            <person name="Varghese N."/>
            <person name="Shapiro N."/>
            <person name="Woyke T."/>
            <person name="Kripides N.C."/>
            <person name="Vasilenko O.V."/>
        </authorList>
    </citation>
    <scope>NUCLEOTIDE SEQUENCE [LARGE SCALE GENOMIC DNA]</scope>
    <source>
        <strain evidence="2">GLS2T</strain>
    </source>
</reference>
<gene>
    <name evidence="1" type="ORF">MUG09_11240</name>
</gene>
<dbReference type="InterPro" id="IPR021377">
    <property type="entry name" value="DUF3006"/>
</dbReference>
<dbReference type="Proteomes" id="UP000829708">
    <property type="component" value="Chromosome"/>
</dbReference>
<dbReference type="Pfam" id="PF11213">
    <property type="entry name" value="DUF3006"/>
    <property type="match status" value="1"/>
</dbReference>
<sequence length="75" mass="8591">MNMRAVIDRFEETYAVVLVGPQEVELHIPKEELPPECKEGSVLSMGFSLDIQGEVQQREKVGNLLEKLKRKHLET</sequence>
<dbReference type="RefSeq" id="WP_244771520.1">
    <property type="nucleotide sequence ID" value="NZ_CP094929.1"/>
</dbReference>
<evidence type="ECO:0000313" key="1">
    <source>
        <dbReference type="EMBL" id="UOM50128.1"/>
    </source>
</evidence>
<dbReference type="EMBL" id="CP094929">
    <property type="protein sequence ID" value="UOM50128.1"/>
    <property type="molecule type" value="Genomic_DNA"/>
</dbReference>
<name>A0ABY4D9K6_9SPIR</name>
<organism evidence="1 2">
    <name type="scientific">Sphaerochaeta associata</name>
    <dbReference type="NCBI Taxonomy" id="1129264"/>
    <lineage>
        <taxon>Bacteria</taxon>
        <taxon>Pseudomonadati</taxon>
        <taxon>Spirochaetota</taxon>
        <taxon>Spirochaetia</taxon>
        <taxon>Spirochaetales</taxon>
        <taxon>Sphaerochaetaceae</taxon>
        <taxon>Sphaerochaeta</taxon>
    </lineage>
</organism>
<accession>A0ABY4D9K6</accession>